<dbReference type="RefSeq" id="WP_100986652.1">
    <property type="nucleotide sequence ID" value="NZ_CP025096.1"/>
</dbReference>
<keyword evidence="2" id="KW-0812">Transmembrane</keyword>
<dbReference type="Proteomes" id="UP000232883">
    <property type="component" value="Chromosome"/>
</dbReference>
<gene>
    <name evidence="3" type="ORF">CWM47_04630</name>
</gene>
<sequence>MNNNVNDTKKSSSLVNWITVWGFIFAVIVYNLYVDNRLNRNWYRTQYKAESQRADSLYAEKVRLEQRLREIESTRDPSVSTGLSPNSRGTAIVATSGF</sequence>
<evidence type="ECO:0000256" key="1">
    <source>
        <dbReference type="SAM" id="Coils"/>
    </source>
</evidence>
<keyword evidence="2" id="KW-0472">Membrane</keyword>
<keyword evidence="4" id="KW-1185">Reference proteome</keyword>
<name>A0A2K8YU50_9BACT</name>
<accession>A0A2K8YU50</accession>
<reference evidence="3 4" key="1">
    <citation type="submission" date="2017-11" db="EMBL/GenBank/DDBJ databases">
        <title>Taxonomic description and genome sequences of Spirosoma HA7 sp. nov., isolated from pollen microhabitat of Corylus avellana.</title>
        <authorList>
            <person name="Ambika Manirajan B."/>
            <person name="Suarez C."/>
            <person name="Ratering S."/>
            <person name="Geissler-Plaum R."/>
            <person name="Cardinale M."/>
            <person name="Sylvia S."/>
        </authorList>
    </citation>
    <scope>NUCLEOTIDE SEQUENCE [LARGE SCALE GENOMIC DNA]</scope>
    <source>
        <strain evidence="3 4">HA7</strain>
    </source>
</reference>
<feature type="coiled-coil region" evidence="1">
    <location>
        <begin position="47"/>
        <end position="74"/>
    </location>
</feature>
<keyword evidence="1" id="KW-0175">Coiled coil</keyword>
<organism evidence="3 4">
    <name type="scientific">Spirosoma pollinicola</name>
    <dbReference type="NCBI Taxonomy" id="2057025"/>
    <lineage>
        <taxon>Bacteria</taxon>
        <taxon>Pseudomonadati</taxon>
        <taxon>Bacteroidota</taxon>
        <taxon>Cytophagia</taxon>
        <taxon>Cytophagales</taxon>
        <taxon>Cytophagaceae</taxon>
        <taxon>Spirosoma</taxon>
    </lineage>
</organism>
<evidence type="ECO:0000313" key="4">
    <source>
        <dbReference type="Proteomes" id="UP000232883"/>
    </source>
</evidence>
<keyword evidence="2" id="KW-1133">Transmembrane helix</keyword>
<dbReference type="KEGG" id="spir:CWM47_04630"/>
<dbReference type="OrthoDB" id="962661at2"/>
<evidence type="ECO:0000313" key="3">
    <source>
        <dbReference type="EMBL" id="AUD01162.1"/>
    </source>
</evidence>
<feature type="transmembrane region" description="Helical" evidence="2">
    <location>
        <begin position="14"/>
        <end position="34"/>
    </location>
</feature>
<dbReference type="EMBL" id="CP025096">
    <property type="protein sequence ID" value="AUD01162.1"/>
    <property type="molecule type" value="Genomic_DNA"/>
</dbReference>
<protein>
    <submittedName>
        <fullName evidence="3">Uncharacterized protein</fullName>
    </submittedName>
</protein>
<evidence type="ECO:0000256" key="2">
    <source>
        <dbReference type="SAM" id="Phobius"/>
    </source>
</evidence>
<proteinExistence type="predicted"/>
<dbReference type="AlphaFoldDB" id="A0A2K8YU50"/>